<evidence type="ECO:0000313" key="2">
    <source>
        <dbReference type="EMBL" id="KAJ7369374.1"/>
    </source>
</evidence>
<gene>
    <name evidence="2" type="ORF">OS493_039556</name>
</gene>
<organism evidence="2 3">
    <name type="scientific">Desmophyllum pertusum</name>
    <dbReference type="NCBI Taxonomy" id="174260"/>
    <lineage>
        <taxon>Eukaryota</taxon>
        <taxon>Metazoa</taxon>
        <taxon>Cnidaria</taxon>
        <taxon>Anthozoa</taxon>
        <taxon>Hexacorallia</taxon>
        <taxon>Scleractinia</taxon>
        <taxon>Caryophylliina</taxon>
        <taxon>Caryophylliidae</taxon>
        <taxon>Desmophyllum</taxon>
    </lineage>
</organism>
<name>A0A9X0CQ33_9CNID</name>
<proteinExistence type="predicted"/>
<evidence type="ECO:0000256" key="1">
    <source>
        <dbReference type="SAM" id="MobiDB-lite"/>
    </source>
</evidence>
<feature type="region of interest" description="Disordered" evidence="1">
    <location>
        <begin position="1"/>
        <end position="40"/>
    </location>
</feature>
<keyword evidence="3" id="KW-1185">Reference proteome</keyword>
<evidence type="ECO:0000313" key="3">
    <source>
        <dbReference type="Proteomes" id="UP001163046"/>
    </source>
</evidence>
<sequence>MKCPMLSPQQFQKDRNNYEPATYTTSTDTRSDKSQQPPLETVNRTVRQVPSILHDNSLTGIMFVTGNHPKTFSTKCKTAAFCVAKMFPEDEDIITAVSDNPSATVLTFYRRAAATVNNALTKHMFQGQNPIAELPCDLRRRTISSIQRT</sequence>
<dbReference type="EMBL" id="MU827035">
    <property type="protein sequence ID" value="KAJ7369374.1"/>
    <property type="molecule type" value="Genomic_DNA"/>
</dbReference>
<comment type="caution">
    <text evidence="2">The sequence shown here is derived from an EMBL/GenBank/DDBJ whole genome shotgun (WGS) entry which is preliminary data.</text>
</comment>
<dbReference type="Proteomes" id="UP001163046">
    <property type="component" value="Unassembled WGS sequence"/>
</dbReference>
<protein>
    <submittedName>
        <fullName evidence="2">Uncharacterized protein</fullName>
    </submittedName>
</protein>
<accession>A0A9X0CQ33</accession>
<reference evidence="2" key="1">
    <citation type="submission" date="2023-01" db="EMBL/GenBank/DDBJ databases">
        <title>Genome assembly of the deep-sea coral Lophelia pertusa.</title>
        <authorList>
            <person name="Herrera S."/>
            <person name="Cordes E."/>
        </authorList>
    </citation>
    <scope>NUCLEOTIDE SEQUENCE</scope>
    <source>
        <strain evidence="2">USNM1676648</strain>
        <tissue evidence="2">Polyp</tissue>
    </source>
</reference>
<dbReference type="AlphaFoldDB" id="A0A9X0CQ33"/>
<feature type="compositionally biased region" description="Polar residues" evidence="1">
    <location>
        <begin position="22"/>
        <end position="40"/>
    </location>
</feature>